<organism evidence="4 5">
    <name type="scientific">Algibacter luteus</name>
    <dbReference type="NCBI Taxonomy" id="1178825"/>
    <lineage>
        <taxon>Bacteria</taxon>
        <taxon>Pseudomonadati</taxon>
        <taxon>Bacteroidota</taxon>
        <taxon>Flavobacteriia</taxon>
        <taxon>Flavobacteriales</taxon>
        <taxon>Flavobacteriaceae</taxon>
        <taxon>Algibacter</taxon>
    </lineage>
</organism>
<protein>
    <submittedName>
        <fullName evidence="4">dTDP-glucose pyrophosphorylase</fullName>
    </submittedName>
</protein>
<dbReference type="eggNOG" id="COG1209">
    <property type="taxonomic scope" value="Bacteria"/>
</dbReference>
<dbReference type="InterPro" id="IPR016873">
    <property type="entry name" value="Caps_polysacc_synth_BcbE_prd"/>
</dbReference>
<dbReference type="InterPro" id="IPR050065">
    <property type="entry name" value="GlmU-like"/>
</dbReference>
<sequence>MKILVPIAGKSSFFDEKNSPFSKSLIEIKGKPMIEMVVDNLNTIDDKLEFVFLVNSEDCKKFHLNNILKLISKDCEVVKISGDTKGALCSVLLGIEHIDDGELIICNGDQILDCNFNEAINHFRENDYDGGLITFNAVHPRWSYVRFDDNKNVIETAEKRPISKYAIAGFYYFKDGKEFVKAAMDSIKKDSNVNGNYYIAPAINQMILKNKKITTFEIKPEQYHSFYSPKKINEFENGNY</sequence>
<dbReference type="InterPro" id="IPR005835">
    <property type="entry name" value="NTP_transferase_dom"/>
</dbReference>
<feature type="domain" description="Nucleotidyl transferase" evidence="3">
    <location>
        <begin position="22"/>
        <end position="176"/>
    </location>
</feature>
<evidence type="ECO:0000313" key="4">
    <source>
        <dbReference type="EMBL" id="SHI70296.1"/>
    </source>
</evidence>
<dbReference type="CDD" id="cd04183">
    <property type="entry name" value="GT2_BcE_like"/>
    <property type="match status" value="1"/>
</dbReference>
<evidence type="ECO:0000256" key="1">
    <source>
        <dbReference type="ARBA" id="ARBA00022679"/>
    </source>
</evidence>
<evidence type="ECO:0000259" key="3">
    <source>
        <dbReference type="Pfam" id="PF00483"/>
    </source>
</evidence>
<dbReference type="Pfam" id="PF00483">
    <property type="entry name" value="NTP_transferase"/>
    <property type="match status" value="1"/>
</dbReference>
<dbReference type="SUPFAM" id="SSF53448">
    <property type="entry name" value="Nucleotide-diphospho-sugar transferases"/>
    <property type="match status" value="1"/>
</dbReference>
<proteinExistence type="predicted"/>
<keyword evidence="1" id="KW-0808">Transferase</keyword>
<gene>
    <name evidence="4" type="ORF">SAMN05216261_1448</name>
</gene>
<keyword evidence="5" id="KW-1185">Reference proteome</keyword>
<dbReference type="Proteomes" id="UP000184396">
    <property type="component" value="Unassembled WGS sequence"/>
</dbReference>
<dbReference type="GO" id="GO:0016779">
    <property type="term" value="F:nucleotidyltransferase activity"/>
    <property type="evidence" value="ECO:0007669"/>
    <property type="project" value="UniProtKB-KW"/>
</dbReference>
<dbReference type="Gene3D" id="3.90.550.10">
    <property type="entry name" value="Spore Coat Polysaccharide Biosynthesis Protein SpsA, Chain A"/>
    <property type="match status" value="1"/>
</dbReference>
<accession>A0A1M6DAL8</accession>
<dbReference type="EMBL" id="FQYK01000003">
    <property type="protein sequence ID" value="SHI70296.1"/>
    <property type="molecule type" value="Genomic_DNA"/>
</dbReference>
<dbReference type="PANTHER" id="PTHR43584:SF8">
    <property type="entry name" value="N-ACETYLMURAMATE ALPHA-1-PHOSPHATE URIDYLYLTRANSFERASE"/>
    <property type="match status" value="1"/>
</dbReference>
<evidence type="ECO:0000256" key="2">
    <source>
        <dbReference type="ARBA" id="ARBA00022695"/>
    </source>
</evidence>
<dbReference type="AlphaFoldDB" id="A0A1M6DAL8"/>
<name>A0A1M6DAL8_9FLAO</name>
<reference evidence="4 5" key="1">
    <citation type="submission" date="2016-11" db="EMBL/GenBank/DDBJ databases">
        <authorList>
            <person name="Jaros S."/>
            <person name="Januszkiewicz K."/>
            <person name="Wedrychowicz H."/>
        </authorList>
    </citation>
    <scope>NUCLEOTIDE SEQUENCE [LARGE SCALE GENOMIC DNA]</scope>
    <source>
        <strain evidence="4 5">CGMCC 1.12213</strain>
    </source>
</reference>
<dbReference type="RefSeq" id="WP_019388006.1">
    <property type="nucleotide sequence ID" value="NZ_ALIH01000009.1"/>
</dbReference>
<dbReference type="InterPro" id="IPR029044">
    <property type="entry name" value="Nucleotide-diphossugar_trans"/>
</dbReference>
<evidence type="ECO:0000313" key="5">
    <source>
        <dbReference type="Proteomes" id="UP000184396"/>
    </source>
</evidence>
<dbReference type="PIRSF" id="PIRSF028162">
    <property type="entry name" value="BcbE_prd"/>
    <property type="match status" value="1"/>
</dbReference>
<dbReference type="STRING" id="1178825.SAMN05216261_1448"/>
<dbReference type="PANTHER" id="PTHR43584">
    <property type="entry name" value="NUCLEOTIDYL TRANSFERASE"/>
    <property type="match status" value="1"/>
</dbReference>
<dbReference type="OrthoDB" id="9813880at2"/>
<keyword evidence="2" id="KW-0548">Nucleotidyltransferase</keyword>